<dbReference type="HOGENOM" id="CLU_1594226_0_0_1"/>
<dbReference type="GO" id="GO:0008425">
    <property type="term" value="F:2-methoxy-6-polyprenyl-1,4-benzoquinol methyltransferase activity"/>
    <property type="evidence" value="ECO:0007669"/>
    <property type="project" value="EnsemblFungi"/>
</dbReference>
<sequence>MRAAAARQQPMRQISTTAARRHKTEHQQSRTTHFGFETVNEEEKAGRVAGVFTSVAESYDKMNDLMSFGVHRLWKYGQNCPPMKMPPPPPSKKLVTMTPTDINANQSDSHQQGLLRFLTKPRCDDSAWPTAKNPRCGWRHRRHCLSHDLARPRPKRQPQHPRHHLRH</sequence>
<name>A0A0A2VQK5_BEABA</name>
<dbReference type="Proteomes" id="UP000030106">
    <property type="component" value="Unassembled WGS sequence"/>
</dbReference>
<proteinExistence type="predicted"/>
<dbReference type="GO" id="GO:0032259">
    <property type="term" value="P:methylation"/>
    <property type="evidence" value="ECO:0007669"/>
    <property type="project" value="UniProtKB-KW"/>
</dbReference>
<dbReference type="Pfam" id="PF01209">
    <property type="entry name" value="Ubie_methyltran"/>
    <property type="match status" value="1"/>
</dbReference>
<feature type="compositionally biased region" description="Basic residues" evidence="4">
    <location>
        <begin position="152"/>
        <end position="167"/>
    </location>
</feature>
<dbReference type="InterPro" id="IPR023576">
    <property type="entry name" value="UbiE/COQ5_MeTrFase_CS"/>
</dbReference>
<dbReference type="GO" id="GO:0005759">
    <property type="term" value="C:mitochondrial matrix"/>
    <property type="evidence" value="ECO:0007669"/>
    <property type="project" value="EnsemblFungi"/>
</dbReference>
<gene>
    <name evidence="5" type="ORF">BBAD15_g4769</name>
</gene>
<feature type="region of interest" description="Disordered" evidence="4">
    <location>
        <begin position="1"/>
        <end position="31"/>
    </location>
</feature>
<keyword evidence="3" id="KW-0949">S-adenosyl-L-methionine</keyword>
<feature type="compositionally biased region" description="Low complexity" evidence="4">
    <location>
        <begin position="1"/>
        <end position="13"/>
    </location>
</feature>
<protein>
    <submittedName>
        <fullName evidence="5">Ubiquinone/menaquinone biosynthesis methyltransferase ubiE</fullName>
    </submittedName>
</protein>
<evidence type="ECO:0000313" key="5">
    <source>
        <dbReference type="EMBL" id="KGQ09893.1"/>
    </source>
</evidence>
<evidence type="ECO:0000256" key="1">
    <source>
        <dbReference type="ARBA" id="ARBA00022603"/>
    </source>
</evidence>
<dbReference type="GO" id="GO:0005743">
    <property type="term" value="C:mitochondrial inner membrane"/>
    <property type="evidence" value="ECO:0007669"/>
    <property type="project" value="EnsemblFungi"/>
</dbReference>
<dbReference type="STRING" id="1245745.A0A0A2VQK5"/>
<dbReference type="PROSITE" id="PS01183">
    <property type="entry name" value="UBIE_1"/>
    <property type="match status" value="1"/>
</dbReference>
<keyword evidence="1 5" id="KW-0489">Methyltransferase</keyword>
<reference evidence="5 6" key="1">
    <citation type="submission" date="2012-10" db="EMBL/GenBank/DDBJ databases">
        <title>Genome sequencing and analysis of entomopathogenic fungi Beauveria bassiana D1-5.</title>
        <authorList>
            <person name="Li Q."/>
            <person name="Wang L."/>
            <person name="Zhang Z."/>
            <person name="Wang Q."/>
            <person name="Ren J."/>
            <person name="Wang M."/>
            <person name="Xu W."/>
            <person name="Wang J."/>
            <person name="Lu Y."/>
            <person name="Du Q."/>
            <person name="Sun Z."/>
        </authorList>
    </citation>
    <scope>NUCLEOTIDE SEQUENCE [LARGE SCALE GENOMIC DNA]</scope>
    <source>
        <strain evidence="5 6">D1-5</strain>
    </source>
</reference>
<accession>A0A0A2VQK5</accession>
<keyword evidence="2 5" id="KW-0808">Transferase</keyword>
<evidence type="ECO:0000256" key="4">
    <source>
        <dbReference type="SAM" id="MobiDB-lite"/>
    </source>
</evidence>
<dbReference type="GO" id="GO:0009060">
    <property type="term" value="P:aerobic respiration"/>
    <property type="evidence" value="ECO:0007669"/>
    <property type="project" value="EnsemblFungi"/>
</dbReference>
<organism evidence="5 6">
    <name type="scientific">Beauveria bassiana D1-5</name>
    <dbReference type="NCBI Taxonomy" id="1245745"/>
    <lineage>
        <taxon>Eukaryota</taxon>
        <taxon>Fungi</taxon>
        <taxon>Dikarya</taxon>
        <taxon>Ascomycota</taxon>
        <taxon>Pezizomycotina</taxon>
        <taxon>Sordariomycetes</taxon>
        <taxon>Hypocreomycetidae</taxon>
        <taxon>Hypocreales</taxon>
        <taxon>Cordycipitaceae</taxon>
        <taxon>Beauveria</taxon>
    </lineage>
</organism>
<comment type="caution">
    <text evidence="5">The sequence shown here is derived from an EMBL/GenBank/DDBJ whole genome shotgun (WGS) entry which is preliminary data.</text>
</comment>
<evidence type="ECO:0000313" key="6">
    <source>
        <dbReference type="Proteomes" id="UP000030106"/>
    </source>
</evidence>
<keyword evidence="5" id="KW-0830">Ubiquinone</keyword>
<evidence type="ECO:0000256" key="3">
    <source>
        <dbReference type="ARBA" id="ARBA00022691"/>
    </source>
</evidence>
<dbReference type="AlphaFoldDB" id="A0A0A2VQK5"/>
<evidence type="ECO:0000256" key="2">
    <source>
        <dbReference type="ARBA" id="ARBA00022679"/>
    </source>
</evidence>
<dbReference type="EMBL" id="ANFO01000396">
    <property type="protein sequence ID" value="KGQ09893.1"/>
    <property type="molecule type" value="Genomic_DNA"/>
</dbReference>
<feature type="region of interest" description="Disordered" evidence="4">
    <location>
        <begin position="147"/>
        <end position="167"/>
    </location>
</feature>